<name>A0A9D9GTI7_9GAMM</name>
<evidence type="ECO:0000259" key="2">
    <source>
        <dbReference type="Pfam" id="PF22707"/>
    </source>
</evidence>
<reference evidence="3" key="2">
    <citation type="journal article" date="2021" name="PeerJ">
        <title>Extensive microbial diversity within the chicken gut microbiome revealed by metagenomics and culture.</title>
        <authorList>
            <person name="Gilroy R."/>
            <person name="Ravi A."/>
            <person name="Getino M."/>
            <person name="Pursley I."/>
            <person name="Horton D.L."/>
            <person name="Alikhan N.F."/>
            <person name="Baker D."/>
            <person name="Gharbi K."/>
            <person name="Hall N."/>
            <person name="Watson M."/>
            <person name="Adriaenssens E.M."/>
            <person name="Foster-Nyarko E."/>
            <person name="Jarju S."/>
            <person name="Secka A."/>
            <person name="Antonio M."/>
            <person name="Oren A."/>
            <person name="Chaudhuri R.R."/>
            <person name="La Ragione R."/>
            <person name="Hildebrand F."/>
            <person name="Pallen M.J."/>
        </authorList>
    </citation>
    <scope>NUCLEOTIDE SEQUENCE</scope>
    <source>
        <strain evidence="3">17213</strain>
    </source>
</reference>
<sequence length="710" mass="80973">MQPSGAREVYALCKQEEYLQALQLAEQLVNSPAADLGAFKAHIHALFKAMCHDKEHCRRYLQPYVVKFLHEGINRLYGGDYLEAFKNHDSTTNSRKPFVDGFDGYIASALSQLLISLDRPNAEELLEAGRLSREKKYQQAYQLYTKAAAKGPLTKYEENSYAWTLERLCTDAKEWQKYRYVVEYLNLKQVEKPSLVNSLMLRHADELFEYRELDFPAYLEAFDLATLQPEDHAAARFTNTDGKEVVCASLYDRVMHHALKNAFSRLTQRLPLYLPAVDALLKRAGEINTSSVKNAGDLGFRQWILYDEVKLLCALGRGQEALAFARRFVKEKYSEDYPWSLLCEVYLQNGDAKNAAVCICRSLVNKDDKLQALSVKQCVRAAEIFHRAEDASHAQELADLASFLVNNSGMGEDALKLFRENNTWYSPVIKEHFSDFDKLKEELIELAGKADLILYADLKVYHACAGSQIDLKSKTGKVRKMRDVFISLGPGTVPLQTISRAKLLNPFKKWTQVDVRLLPDPPKEDSKIRVVTVEKGSLPVEDVMPFKTAAVTYVNRERRCYTIIFEDKTRSVLFMDKVKGQLKTGDCVQVQLAKRWHKGRMTMLFLNSRRTDQRPEALFKEEITTVKNVHHAGFAHTADSIFIPEDLVMEHALINGDKVKVKAVLTWNKKREQYNWTAYFIELLSGKKAKQSADKTPASGKSAEDDEPPF</sequence>
<evidence type="ECO:0000313" key="4">
    <source>
        <dbReference type="Proteomes" id="UP000823631"/>
    </source>
</evidence>
<dbReference type="InterPro" id="IPR054427">
    <property type="entry name" value="S1CSD-TOTE-2"/>
</dbReference>
<dbReference type="EMBL" id="JADINH010000142">
    <property type="protein sequence ID" value="MBO8416046.1"/>
    <property type="molecule type" value="Genomic_DNA"/>
</dbReference>
<accession>A0A9D9GTI7</accession>
<feature type="domain" description="TOTE conflict systems S1/CSD-like" evidence="2">
    <location>
        <begin position="626"/>
        <end position="679"/>
    </location>
</feature>
<protein>
    <recommendedName>
        <fullName evidence="2">TOTE conflict systems S1/CSD-like domain-containing protein</fullName>
    </recommendedName>
</protein>
<comment type="caution">
    <text evidence="3">The sequence shown here is derived from an EMBL/GenBank/DDBJ whole genome shotgun (WGS) entry which is preliminary data.</text>
</comment>
<dbReference type="Proteomes" id="UP000823631">
    <property type="component" value="Unassembled WGS sequence"/>
</dbReference>
<evidence type="ECO:0000313" key="3">
    <source>
        <dbReference type="EMBL" id="MBO8416046.1"/>
    </source>
</evidence>
<organism evidence="3 4">
    <name type="scientific">Candidatus Avisuccinivibrio stercorigallinarum</name>
    <dbReference type="NCBI Taxonomy" id="2840704"/>
    <lineage>
        <taxon>Bacteria</taxon>
        <taxon>Pseudomonadati</taxon>
        <taxon>Pseudomonadota</taxon>
        <taxon>Gammaproteobacteria</taxon>
        <taxon>Aeromonadales</taxon>
        <taxon>Succinivibrionaceae</taxon>
        <taxon>Succinivibrionaceae incertae sedis</taxon>
        <taxon>Candidatus Avisuccinivibrio</taxon>
    </lineage>
</organism>
<dbReference type="Pfam" id="PF22707">
    <property type="entry name" value="S1CSD-TOTE-2"/>
    <property type="match status" value="1"/>
</dbReference>
<reference evidence="3" key="1">
    <citation type="submission" date="2020-10" db="EMBL/GenBank/DDBJ databases">
        <authorList>
            <person name="Gilroy R."/>
        </authorList>
    </citation>
    <scope>NUCLEOTIDE SEQUENCE</scope>
    <source>
        <strain evidence="3">17213</strain>
    </source>
</reference>
<gene>
    <name evidence="3" type="ORF">IAB19_06685</name>
</gene>
<proteinExistence type="predicted"/>
<dbReference type="Pfam" id="PF22860">
    <property type="entry name" value="DUF7017"/>
    <property type="match status" value="1"/>
</dbReference>
<dbReference type="AlphaFoldDB" id="A0A9D9GTI7"/>
<evidence type="ECO:0000256" key="1">
    <source>
        <dbReference type="SAM" id="MobiDB-lite"/>
    </source>
</evidence>
<feature type="region of interest" description="Disordered" evidence="1">
    <location>
        <begin position="687"/>
        <end position="710"/>
    </location>
</feature>
<dbReference type="InterPro" id="IPR054283">
    <property type="entry name" value="DUF7017"/>
</dbReference>